<reference evidence="1" key="1">
    <citation type="journal article" date="2023" name="IMA Fungus">
        <title>Comparative genomic study of the Penicillium genus elucidates a diverse pangenome and 15 lateral gene transfer events.</title>
        <authorList>
            <person name="Petersen C."/>
            <person name="Sorensen T."/>
            <person name="Nielsen M.R."/>
            <person name="Sondergaard T.E."/>
            <person name="Sorensen J.L."/>
            <person name="Fitzpatrick D.A."/>
            <person name="Frisvad J.C."/>
            <person name="Nielsen K.L."/>
        </authorList>
    </citation>
    <scope>NUCLEOTIDE SEQUENCE</scope>
    <source>
        <strain evidence="1">IBT 12815</strain>
    </source>
</reference>
<accession>A0AAD6E8E5</accession>
<dbReference type="GeneID" id="81588071"/>
<sequence>MDDAQTRASQAMKRTPQELIAYQDLTWNSSNTPKLLGYKTTAQDNLGLVPGRFAVWLVWEIVPGRSPGNKNGPDAFWALDDGERDGIRASFVETFT</sequence>
<dbReference type="AlphaFoldDB" id="A0AAD6E8E5"/>
<dbReference type="Proteomes" id="UP001213799">
    <property type="component" value="Unassembled WGS sequence"/>
</dbReference>
<name>A0AAD6E8E5_9EURO</name>
<comment type="caution">
    <text evidence="1">The sequence shown here is derived from an EMBL/GenBank/DDBJ whole genome shotgun (WGS) entry which is preliminary data.</text>
</comment>
<organism evidence="1 2">
    <name type="scientific">Penicillium hordei</name>
    <dbReference type="NCBI Taxonomy" id="40994"/>
    <lineage>
        <taxon>Eukaryota</taxon>
        <taxon>Fungi</taxon>
        <taxon>Dikarya</taxon>
        <taxon>Ascomycota</taxon>
        <taxon>Pezizomycotina</taxon>
        <taxon>Eurotiomycetes</taxon>
        <taxon>Eurotiomycetidae</taxon>
        <taxon>Eurotiales</taxon>
        <taxon>Aspergillaceae</taxon>
        <taxon>Penicillium</taxon>
    </lineage>
</organism>
<evidence type="ECO:0000313" key="2">
    <source>
        <dbReference type="Proteomes" id="UP001213799"/>
    </source>
</evidence>
<dbReference type="RefSeq" id="XP_056753614.1">
    <property type="nucleotide sequence ID" value="XM_056897829.1"/>
</dbReference>
<evidence type="ECO:0000313" key="1">
    <source>
        <dbReference type="EMBL" id="KAJ5603816.1"/>
    </source>
</evidence>
<keyword evidence="2" id="KW-1185">Reference proteome</keyword>
<gene>
    <name evidence="1" type="ORF">N7537_006772</name>
</gene>
<proteinExistence type="predicted"/>
<protein>
    <submittedName>
        <fullName evidence="1">Uncharacterized protein</fullName>
    </submittedName>
</protein>
<dbReference type="EMBL" id="JAQJAE010000003">
    <property type="protein sequence ID" value="KAJ5603816.1"/>
    <property type="molecule type" value="Genomic_DNA"/>
</dbReference>
<reference evidence="1" key="2">
    <citation type="submission" date="2023-01" db="EMBL/GenBank/DDBJ databases">
        <authorList>
            <person name="Petersen C."/>
        </authorList>
    </citation>
    <scope>NUCLEOTIDE SEQUENCE</scope>
    <source>
        <strain evidence="1">IBT 12815</strain>
    </source>
</reference>